<keyword evidence="6" id="KW-1185">Reference proteome</keyword>
<dbReference type="NCBIfam" id="NF041359">
    <property type="entry name" value="GntG_guanitoxin"/>
    <property type="match status" value="1"/>
</dbReference>
<dbReference type="InterPro" id="IPR001597">
    <property type="entry name" value="ArAA_b-elim_lyase/Thr_aldolase"/>
</dbReference>
<evidence type="ECO:0000256" key="1">
    <source>
        <dbReference type="ARBA" id="ARBA00001933"/>
    </source>
</evidence>
<reference evidence="5 6" key="1">
    <citation type="submission" date="2021-08" db="EMBL/GenBank/DDBJ databases">
        <title>Streptomyces sp. PTM05 isolated from lichen.</title>
        <authorList>
            <person name="Somphong A."/>
            <person name="Phongsopitanun W."/>
            <person name="Tanasupawat S."/>
        </authorList>
    </citation>
    <scope>NUCLEOTIDE SEQUENCE [LARGE SCALE GENOMIC DNA]</scope>
    <source>
        <strain evidence="5 6">Ptm05</strain>
    </source>
</reference>
<dbReference type="EMBL" id="JAINVZ010000013">
    <property type="protein sequence ID" value="MBY8887013.1"/>
    <property type="molecule type" value="Genomic_DNA"/>
</dbReference>
<dbReference type="InterPro" id="IPR015424">
    <property type="entry name" value="PyrdxlP-dep_Trfase"/>
</dbReference>
<gene>
    <name evidence="5" type="ORF">K7472_19460</name>
</gene>
<dbReference type="Gene3D" id="3.40.640.10">
    <property type="entry name" value="Type I PLP-dependent aspartate aminotransferase-like (Major domain)"/>
    <property type="match status" value="1"/>
</dbReference>
<keyword evidence="5" id="KW-0808">Transferase</keyword>
<keyword evidence="3" id="KW-0663">Pyridoxal phosphate</keyword>
<dbReference type="InterPro" id="IPR015422">
    <property type="entry name" value="PyrdxlP-dep_Trfase_small"/>
</dbReference>
<dbReference type="Proteomes" id="UP001198565">
    <property type="component" value="Unassembled WGS sequence"/>
</dbReference>
<dbReference type="SUPFAM" id="SSF53383">
    <property type="entry name" value="PLP-dependent transferases"/>
    <property type="match status" value="1"/>
</dbReference>
<sequence>MTPRHTRGRAVIDLRSDTVTRPDAEMRAAMAAAEVADDILDGDPTTRALEERGAEMLAVEAALWVPSGSMGNAIALAVHLRPGDRFVAPRLSHVVEYELGAVSWLTGALPRELPWSVRPGCIEAAVISRTVSSDRPYDALRDRLLCLENTHNAAGGTVTSPQEHREVVTAAREAGMLVHLDGARLWNAAVAAKTSLPKLTSGVDSVQVCLSKGLGAPMGSLVCGSADFVRQARRVRKMLGGAVRQSGVVAAAGLVALGRVDRLEEDHRKASLLAAGVRDLGWEVPEPETNIVMAKVPDADGLVRNLDRIGVGVTVLAGKVRMVTHCDLSEGDVRDALVRIKRLATFGEEA</sequence>
<proteinExistence type="inferred from homology"/>
<dbReference type="GO" id="GO:0008483">
    <property type="term" value="F:transaminase activity"/>
    <property type="evidence" value="ECO:0007669"/>
    <property type="project" value="UniProtKB-KW"/>
</dbReference>
<evidence type="ECO:0000256" key="2">
    <source>
        <dbReference type="ARBA" id="ARBA00006966"/>
    </source>
</evidence>
<dbReference type="InterPro" id="IPR015421">
    <property type="entry name" value="PyrdxlP-dep_Trfase_major"/>
</dbReference>
<evidence type="ECO:0000259" key="4">
    <source>
        <dbReference type="Pfam" id="PF01212"/>
    </source>
</evidence>
<comment type="caution">
    <text evidence="5">The sequence shown here is derived from an EMBL/GenBank/DDBJ whole genome shotgun (WGS) entry which is preliminary data.</text>
</comment>
<protein>
    <submittedName>
        <fullName evidence="5">Aminotransferase class I/II-fold pyridoxal phosphate-dependent enzyme</fullName>
    </submittedName>
</protein>
<accession>A0ABS7QVS7</accession>
<dbReference type="PIRSF" id="PIRSF017617">
    <property type="entry name" value="Thr_aldolase"/>
    <property type="match status" value="1"/>
</dbReference>
<evidence type="ECO:0000256" key="3">
    <source>
        <dbReference type="ARBA" id="ARBA00022898"/>
    </source>
</evidence>
<dbReference type="PANTHER" id="PTHR48097">
    <property type="entry name" value="L-THREONINE ALDOLASE-RELATED"/>
    <property type="match status" value="1"/>
</dbReference>
<dbReference type="RefSeq" id="WP_222979774.1">
    <property type="nucleotide sequence ID" value="NZ_JAINVZ010000013.1"/>
</dbReference>
<name>A0ABS7QVS7_9ACTN</name>
<evidence type="ECO:0000313" key="6">
    <source>
        <dbReference type="Proteomes" id="UP001198565"/>
    </source>
</evidence>
<feature type="domain" description="Aromatic amino acid beta-eliminating lyase/threonine aldolase" evidence="4">
    <location>
        <begin position="13"/>
        <end position="296"/>
    </location>
</feature>
<comment type="cofactor">
    <cofactor evidence="1">
        <name>pyridoxal 5'-phosphate</name>
        <dbReference type="ChEBI" id="CHEBI:597326"/>
    </cofactor>
</comment>
<comment type="similarity">
    <text evidence="2">Belongs to the threonine aldolase family.</text>
</comment>
<dbReference type="Gene3D" id="3.90.1150.10">
    <property type="entry name" value="Aspartate Aminotransferase, domain 1"/>
    <property type="match status" value="1"/>
</dbReference>
<evidence type="ECO:0000313" key="5">
    <source>
        <dbReference type="EMBL" id="MBY8887013.1"/>
    </source>
</evidence>
<dbReference type="InterPro" id="IPR023603">
    <property type="entry name" value="Low_specificity_L-TA-like"/>
</dbReference>
<keyword evidence="5" id="KW-0032">Aminotransferase</keyword>
<dbReference type="Pfam" id="PF01212">
    <property type="entry name" value="Beta_elim_lyase"/>
    <property type="match status" value="1"/>
</dbReference>
<organism evidence="5 6">
    <name type="scientific">Streptantibioticus parmotrematis</name>
    <dbReference type="NCBI Taxonomy" id="2873249"/>
    <lineage>
        <taxon>Bacteria</taxon>
        <taxon>Bacillati</taxon>
        <taxon>Actinomycetota</taxon>
        <taxon>Actinomycetes</taxon>
        <taxon>Kitasatosporales</taxon>
        <taxon>Streptomycetaceae</taxon>
        <taxon>Streptantibioticus</taxon>
    </lineage>
</organism>
<dbReference type="PANTHER" id="PTHR48097:SF9">
    <property type="entry name" value="L-THREONINE ALDOLASE"/>
    <property type="match status" value="1"/>
</dbReference>